<evidence type="ECO:0000256" key="8">
    <source>
        <dbReference type="ARBA" id="ARBA00022839"/>
    </source>
</evidence>
<dbReference type="SUPFAM" id="SSF52540">
    <property type="entry name" value="P-loop containing nucleoside triphosphate hydrolases"/>
    <property type="match status" value="2"/>
</dbReference>
<dbReference type="InterPro" id="IPR049035">
    <property type="entry name" value="ADDB_N"/>
</dbReference>
<keyword evidence="13 14" id="KW-0234">DNA repair</keyword>
<evidence type="ECO:0000256" key="9">
    <source>
        <dbReference type="ARBA" id="ARBA00022840"/>
    </source>
</evidence>
<evidence type="ECO:0000256" key="13">
    <source>
        <dbReference type="ARBA" id="ARBA00023204"/>
    </source>
</evidence>
<evidence type="ECO:0000256" key="1">
    <source>
        <dbReference type="ARBA" id="ARBA00022485"/>
    </source>
</evidence>
<comment type="cofactor">
    <cofactor evidence="14">
        <name>Mg(2+)</name>
        <dbReference type="ChEBI" id="CHEBI:18420"/>
    </cofactor>
</comment>
<reference evidence="18 19" key="1">
    <citation type="submission" date="2016-01" db="EMBL/GenBank/DDBJ databases">
        <title>Complete Genome Sequence of Paenibacillus yonginensis DCY84, a novel Plant Growth-Promoting Bacteria with Elicitation of Induced Systemic Resistance.</title>
        <authorList>
            <person name="Kim Y.J."/>
            <person name="Yang D.C."/>
            <person name="Sukweenadhi J."/>
        </authorList>
    </citation>
    <scope>NUCLEOTIDE SEQUENCE [LARGE SCALE GENOMIC DNA]</scope>
    <source>
        <strain evidence="18 19">DCY84</strain>
    </source>
</reference>
<dbReference type="GO" id="GO:0005524">
    <property type="term" value="F:ATP binding"/>
    <property type="evidence" value="ECO:0007669"/>
    <property type="project" value="UniProtKB-UniRule"/>
</dbReference>
<evidence type="ECO:0000256" key="5">
    <source>
        <dbReference type="ARBA" id="ARBA00022763"/>
    </source>
</evidence>
<dbReference type="InterPro" id="IPR027417">
    <property type="entry name" value="P-loop_NTPase"/>
</dbReference>
<dbReference type="GO" id="GO:0004386">
    <property type="term" value="F:helicase activity"/>
    <property type="evidence" value="ECO:0007669"/>
    <property type="project" value="UniProtKB-KW"/>
</dbReference>
<evidence type="ECO:0000256" key="3">
    <source>
        <dbReference type="ARBA" id="ARBA00022723"/>
    </source>
</evidence>
<feature type="region of interest" description="Disordered" evidence="15">
    <location>
        <begin position="454"/>
        <end position="508"/>
    </location>
</feature>
<proteinExistence type="inferred from homology"/>
<evidence type="ECO:0000259" key="16">
    <source>
        <dbReference type="Pfam" id="PF12705"/>
    </source>
</evidence>
<dbReference type="GO" id="GO:0003690">
    <property type="term" value="F:double-stranded DNA binding"/>
    <property type="evidence" value="ECO:0007669"/>
    <property type="project" value="UniProtKB-UniRule"/>
</dbReference>
<keyword evidence="1 14" id="KW-0004">4Fe-4S</keyword>
<evidence type="ECO:0000256" key="11">
    <source>
        <dbReference type="ARBA" id="ARBA00023014"/>
    </source>
</evidence>
<dbReference type="OrthoDB" id="9758506at2"/>
<dbReference type="GO" id="GO:0051539">
    <property type="term" value="F:4 iron, 4 sulfur cluster binding"/>
    <property type="evidence" value="ECO:0007669"/>
    <property type="project" value="UniProtKB-KW"/>
</dbReference>
<dbReference type="PANTHER" id="PTHR30591:SF1">
    <property type="entry name" value="RECBCD ENZYME SUBUNIT RECC"/>
    <property type="match status" value="1"/>
</dbReference>
<evidence type="ECO:0000256" key="12">
    <source>
        <dbReference type="ARBA" id="ARBA00023125"/>
    </source>
</evidence>
<evidence type="ECO:0000259" key="17">
    <source>
        <dbReference type="Pfam" id="PF21445"/>
    </source>
</evidence>
<feature type="binding site" evidence="14">
    <location>
        <position position="1156"/>
    </location>
    <ligand>
        <name>[4Fe-4S] cluster</name>
        <dbReference type="ChEBI" id="CHEBI:49883"/>
    </ligand>
</feature>
<evidence type="ECO:0000313" key="19">
    <source>
        <dbReference type="Proteomes" id="UP000092573"/>
    </source>
</evidence>
<dbReference type="InterPro" id="IPR014140">
    <property type="entry name" value="DNA_helicase_suAddB"/>
</dbReference>
<feature type="domain" description="PD-(D/E)XK endonuclease-like" evidence="16">
    <location>
        <begin position="822"/>
        <end position="1163"/>
    </location>
</feature>
<keyword evidence="11 14" id="KW-0411">Iron-sulfur</keyword>
<feature type="compositionally biased region" description="Basic and acidic residues" evidence="15">
    <location>
        <begin position="496"/>
        <end position="506"/>
    </location>
</feature>
<protein>
    <recommendedName>
        <fullName evidence="14">ATP-dependent helicase/deoxyribonuclease subunit B</fullName>
        <ecNumber evidence="14">3.1.-.-</ecNumber>
    </recommendedName>
    <alternativeName>
        <fullName evidence="14">ATP-dependent helicase/nuclease subunit AddB</fullName>
    </alternativeName>
</protein>
<keyword evidence="8 14" id="KW-0269">Exonuclease</keyword>
<evidence type="ECO:0000256" key="6">
    <source>
        <dbReference type="ARBA" id="ARBA00022801"/>
    </source>
</evidence>
<feature type="domain" description="ATP-dependent helicase/deoxyribonuclease subunit B N-terminal" evidence="17">
    <location>
        <begin position="5"/>
        <end position="297"/>
    </location>
</feature>
<feature type="compositionally biased region" description="Low complexity" evidence="15">
    <location>
        <begin position="463"/>
        <end position="472"/>
    </location>
</feature>
<keyword evidence="6 14" id="KW-0378">Hydrolase</keyword>
<keyword evidence="5 14" id="KW-0227">DNA damage</keyword>
<keyword evidence="10 14" id="KW-0408">Iron</keyword>
<dbReference type="GO" id="GO:0046872">
    <property type="term" value="F:metal ion binding"/>
    <property type="evidence" value="ECO:0007669"/>
    <property type="project" value="UniProtKB-KW"/>
</dbReference>
<comment type="function">
    <text evidence="14">The heterodimer acts as both an ATP-dependent DNA helicase and an ATP-dependent, dual-direction single-stranded exonuclease. Recognizes the chi site generating a DNA molecule suitable for the initiation of homologous recombination. The AddB subunit has 5' -&gt; 3' nuclease activity but not helicase activity.</text>
</comment>
<dbReference type="Pfam" id="PF12705">
    <property type="entry name" value="PDDEXK_1"/>
    <property type="match status" value="1"/>
</dbReference>
<dbReference type="PANTHER" id="PTHR30591">
    <property type="entry name" value="RECBCD ENZYME SUBUNIT RECC"/>
    <property type="match status" value="1"/>
</dbReference>
<comment type="subunit">
    <text evidence="14">Heterodimer of AddA and AddB.</text>
</comment>
<dbReference type="STRING" id="1462996.AWM70_11600"/>
<comment type="cofactor">
    <cofactor evidence="14">
        <name>[4Fe-4S] cluster</name>
        <dbReference type="ChEBI" id="CHEBI:49883"/>
    </cofactor>
    <text evidence="14">Binds 1 [4Fe-4S] cluster.</text>
</comment>
<dbReference type="GO" id="GO:0008409">
    <property type="term" value="F:5'-3' exonuclease activity"/>
    <property type="evidence" value="ECO:0007669"/>
    <property type="project" value="UniProtKB-UniRule"/>
</dbReference>
<evidence type="ECO:0000256" key="4">
    <source>
        <dbReference type="ARBA" id="ARBA00022741"/>
    </source>
</evidence>
<evidence type="ECO:0000256" key="15">
    <source>
        <dbReference type="SAM" id="MobiDB-lite"/>
    </source>
</evidence>
<evidence type="ECO:0000256" key="10">
    <source>
        <dbReference type="ARBA" id="ARBA00023004"/>
    </source>
</evidence>
<keyword evidence="2 14" id="KW-0540">Nuclease</keyword>
<dbReference type="Pfam" id="PF21445">
    <property type="entry name" value="ADDB_N"/>
    <property type="match status" value="1"/>
</dbReference>
<keyword evidence="3 14" id="KW-0479">Metal-binding</keyword>
<feature type="binding site" evidence="14">
    <location>
        <position position="1153"/>
    </location>
    <ligand>
        <name>[4Fe-4S] cluster</name>
        <dbReference type="ChEBI" id="CHEBI:49883"/>
    </ligand>
</feature>
<feature type="binding site" evidence="14">
    <location>
        <position position="1162"/>
    </location>
    <ligand>
        <name>[4Fe-4S] cluster</name>
        <dbReference type="ChEBI" id="CHEBI:49883"/>
    </ligand>
</feature>
<organism evidence="18 19">
    <name type="scientific">Paenibacillus yonginensis</name>
    <dbReference type="NCBI Taxonomy" id="1462996"/>
    <lineage>
        <taxon>Bacteria</taxon>
        <taxon>Bacillati</taxon>
        <taxon>Bacillota</taxon>
        <taxon>Bacilli</taxon>
        <taxon>Bacillales</taxon>
        <taxon>Paenibacillaceae</taxon>
        <taxon>Paenibacillus</taxon>
    </lineage>
</organism>
<dbReference type="Gene3D" id="3.40.50.300">
    <property type="entry name" value="P-loop containing nucleotide triphosphate hydrolases"/>
    <property type="match status" value="4"/>
</dbReference>
<keyword evidence="7 14" id="KW-0347">Helicase</keyword>
<dbReference type="Proteomes" id="UP000092573">
    <property type="component" value="Chromosome"/>
</dbReference>
<evidence type="ECO:0000256" key="2">
    <source>
        <dbReference type="ARBA" id="ARBA00022722"/>
    </source>
</evidence>
<sequence length="1195" mass="133780">MSLQLIIGRAGSGKSSYMLEQIRERLQEEPMGPPILILVPEQATFQLERAIASFPGLKGTVRVQVLGFKRLAYRIMQETGGSALIPISDEGKKMLLYRIMRRLQDDLKLYGSAGGPLGLIDKLNSLYTETKKYGADAASLQQHFRLLETSGSDSPLLRNKLHDLQLLFGEFEKELSGLYIDAEDHVRKLAEGAASSAYLQGSEIWVDGFQAFTPMEYEALGKLMEAAVRVNVALTLDRPYDASRPPNELNMFYTPAVTYMKLRAMAESAGMAVWPDKIMDKRPYPRFKHSETLGLLEAIYGTRKKVREQDVPDDLAQSLRLRAAAGKRSEVEAAVREMVRLAREEQVRWRDMALYVRNLEDYADLIEPIFGDYEVPVFMDRRKSMAAHPLIELLRGALDVVKRFWKAQDVFRCVKTDFMLPLDGSLTREDMDVLENYVLASGIEGARWSSEKAWRGKPNLSLEPGETGGTEPAGHQEGSGQENMQPEKPVSAAQKAQEEEMERIQQARDAVVGPLSSFEKRLKRSKTAREMCEAVFALLEQVAAAERLDLLAEEAAAAGEPQRAMEHRSVWGAVLDLLDQIVDMMGEELLDIGLFSGVLDTGLRNLKLGLVPPSLDQVLVGSADRTRSVHVKHVFVLGVSEGVMPALYQEEGILTDQERSRLAETGLVLEPGTARKLLDERFMIYQILTSAESSLWISYPAADEEGKALLPSEVIRDLKKKFLSLEEKWVEAVPAAASPEDVQLTYVARPEPALSALVGQLRQWRAGAEISPVWYGAMAWFGRTRDFHHKLDYLLQSLDYRNGTRTLTEETSRRLYGTRLRTSVSRMERFAACPFSHFASHGLKLKERQLYRLKAPDIGQLFHAALSAMALSFKDSNRSWASLTPEECVREAEAAVDKLAPQLQGEILLSSKRYGFITRKLKNIVGRASLILGEQAKRGSFEPVGLELDFGPGKELPPLTFELENGCVMEIVGRVDRVDMAESEQGILLRVIDYKSSQTDLKLHEVYYGLALQMLTYLDVVLSSSEEWLGSPAKPAGTLYFHVHNPLLQSSNGMSPEQARQEMLKRFKLRGLVTADRDIALMMDNKLEKGHSDILPVAVKADGGFYSSAAVATPEQWKVLLSSVRRTIRGIGTRITEGDVSIEPYRLGQETACTFCSFKSVCQIEPSDESRYKLLAKPGKDRIWSTLEEESPWNP</sequence>
<gene>
    <name evidence="14" type="primary">addB</name>
    <name evidence="18" type="ORF">AWM70_11600</name>
</gene>
<keyword evidence="4 14" id="KW-0547">Nucleotide-binding</keyword>
<comment type="similarity">
    <text evidence="14">Belongs to the helicase family. AddB/RexB type 1 subfamily.</text>
</comment>
<keyword evidence="9 14" id="KW-0067">ATP-binding</keyword>
<name>A0A1B1N153_9BACL</name>
<feature type="binding site" evidence="14">
    <location>
        <position position="833"/>
    </location>
    <ligand>
        <name>[4Fe-4S] cluster</name>
        <dbReference type="ChEBI" id="CHEBI:49883"/>
    </ligand>
</feature>
<keyword evidence="19" id="KW-1185">Reference proteome</keyword>
<dbReference type="AlphaFoldDB" id="A0A1B1N153"/>
<dbReference type="EMBL" id="CP014167">
    <property type="protein sequence ID" value="ANS75167.1"/>
    <property type="molecule type" value="Genomic_DNA"/>
</dbReference>
<accession>A0A1B1N153</accession>
<dbReference type="KEGG" id="pyg:AWM70_11600"/>
<dbReference type="InterPro" id="IPR038726">
    <property type="entry name" value="PDDEXK_AddAB-type"/>
</dbReference>
<dbReference type="Gene3D" id="6.10.140.1030">
    <property type="match status" value="1"/>
</dbReference>
<comment type="miscellaneous">
    <text evidence="14">Despite having conserved helicase domains, this subunit does not have helicase activity.</text>
</comment>
<dbReference type="RefSeq" id="WP_068696541.1">
    <property type="nucleotide sequence ID" value="NZ_CP014167.1"/>
</dbReference>
<evidence type="ECO:0000256" key="14">
    <source>
        <dbReference type="HAMAP-Rule" id="MF_01452"/>
    </source>
</evidence>
<keyword evidence="12 14" id="KW-0238">DNA-binding</keyword>
<evidence type="ECO:0000256" key="7">
    <source>
        <dbReference type="ARBA" id="ARBA00022806"/>
    </source>
</evidence>
<dbReference type="GO" id="GO:0000724">
    <property type="term" value="P:double-strand break repair via homologous recombination"/>
    <property type="evidence" value="ECO:0007669"/>
    <property type="project" value="UniProtKB-UniRule"/>
</dbReference>
<dbReference type="HAMAP" id="MF_01452">
    <property type="entry name" value="AddB_type1"/>
    <property type="match status" value="1"/>
</dbReference>
<evidence type="ECO:0000313" key="18">
    <source>
        <dbReference type="EMBL" id="ANS75167.1"/>
    </source>
</evidence>
<dbReference type="EC" id="3.1.-.-" evidence="14"/>